<evidence type="ECO:0000313" key="3">
    <source>
        <dbReference type="Proteomes" id="UP000054653"/>
    </source>
</evidence>
<dbReference type="STRING" id="45882.A0A0V1DD15"/>
<dbReference type="AlphaFoldDB" id="A0A0V1DD15"/>
<feature type="compositionally biased region" description="Basic and acidic residues" evidence="1">
    <location>
        <begin position="1"/>
        <end position="12"/>
    </location>
</feature>
<evidence type="ECO:0000313" key="2">
    <source>
        <dbReference type="EMBL" id="KRY59206.1"/>
    </source>
</evidence>
<evidence type="ECO:0000256" key="1">
    <source>
        <dbReference type="SAM" id="MobiDB-lite"/>
    </source>
</evidence>
<dbReference type="EMBL" id="JYDI01000014">
    <property type="protein sequence ID" value="KRY59206.1"/>
    <property type="molecule type" value="Genomic_DNA"/>
</dbReference>
<name>A0A0V1DD15_TRIBR</name>
<organism evidence="2 3">
    <name type="scientific">Trichinella britovi</name>
    <name type="common">Parasitic roundworm</name>
    <dbReference type="NCBI Taxonomy" id="45882"/>
    <lineage>
        <taxon>Eukaryota</taxon>
        <taxon>Metazoa</taxon>
        <taxon>Ecdysozoa</taxon>
        <taxon>Nematoda</taxon>
        <taxon>Enoplea</taxon>
        <taxon>Dorylaimia</taxon>
        <taxon>Trichinellida</taxon>
        <taxon>Trichinellidae</taxon>
        <taxon>Trichinella</taxon>
    </lineage>
</organism>
<reference evidence="2 3" key="1">
    <citation type="submission" date="2015-01" db="EMBL/GenBank/DDBJ databases">
        <title>Evolution of Trichinella species and genotypes.</title>
        <authorList>
            <person name="Korhonen P.K."/>
            <person name="Edoardo P."/>
            <person name="Giuseppe L.R."/>
            <person name="Gasser R.B."/>
        </authorList>
    </citation>
    <scope>NUCLEOTIDE SEQUENCE [LARGE SCALE GENOMIC DNA]</scope>
    <source>
        <strain evidence="2">ISS120</strain>
    </source>
</reference>
<dbReference type="Proteomes" id="UP000054653">
    <property type="component" value="Unassembled WGS sequence"/>
</dbReference>
<proteinExistence type="predicted"/>
<feature type="compositionally biased region" description="Polar residues" evidence="1">
    <location>
        <begin position="15"/>
        <end position="33"/>
    </location>
</feature>
<sequence>MPSGKREAERKGNPPVNTGPSPNSDGRANNTMEEANEPAGRSGACYCPPLAFRPDMDSVGWLERLEDFFSASRVPPSDHGVVARYLLSDSQYAQEVAEVGRRAGVSERDLLARGITSKQAYMAMRLQEPSTLAEAWKLVSKVMRAGEDFHQGRQLHTSNPKPEKAEATQSIDNLIREMRKISLKLEKQEPTAVRPAERRDGCF</sequence>
<accession>A0A0V1DD15</accession>
<gene>
    <name evidence="2" type="ORF">T03_1214</name>
</gene>
<comment type="caution">
    <text evidence="2">The sequence shown here is derived from an EMBL/GenBank/DDBJ whole genome shotgun (WGS) entry which is preliminary data.</text>
</comment>
<keyword evidence="3" id="KW-1185">Reference proteome</keyword>
<feature type="region of interest" description="Disordered" evidence="1">
    <location>
        <begin position="1"/>
        <end position="43"/>
    </location>
</feature>
<protein>
    <submittedName>
        <fullName evidence="2">Uncharacterized protein</fullName>
    </submittedName>
</protein>
<dbReference type="OrthoDB" id="5930681at2759"/>